<keyword evidence="3" id="KW-1003">Cell membrane</keyword>
<dbReference type="InterPro" id="IPR036640">
    <property type="entry name" value="ABC1_TM_sf"/>
</dbReference>
<dbReference type="Gene3D" id="3.90.70.10">
    <property type="entry name" value="Cysteine proteinases"/>
    <property type="match status" value="1"/>
</dbReference>
<keyword evidence="4" id="KW-0645">Protease</keyword>
<dbReference type="Pfam" id="PF00664">
    <property type="entry name" value="ABC_membrane"/>
    <property type="match status" value="1"/>
</dbReference>
<keyword evidence="7" id="KW-0378">Hydrolase</keyword>
<dbReference type="CDD" id="cd02418">
    <property type="entry name" value="Peptidase_C39B"/>
    <property type="match status" value="1"/>
</dbReference>
<keyword evidence="10" id="KW-0653">Protein transport</keyword>
<reference evidence="19 20" key="1">
    <citation type="submission" date="2021-01" db="EMBL/GenBank/DDBJ databases">
        <title>Genomic Encyclopedia of Type Strains, Phase IV (KMG-IV): sequencing the most valuable type-strain genomes for metagenomic binning, comparative biology and taxonomic classification.</title>
        <authorList>
            <person name="Goeker M."/>
        </authorList>
    </citation>
    <scope>NUCLEOTIDE SEQUENCE [LARGE SCALE GENOMIC DNA]</scope>
    <source>
        <strain evidence="19 20">DSM 27513</strain>
    </source>
</reference>
<evidence type="ECO:0000256" key="2">
    <source>
        <dbReference type="ARBA" id="ARBA00022448"/>
    </source>
</evidence>
<dbReference type="InterPro" id="IPR017871">
    <property type="entry name" value="ABC_transporter-like_CS"/>
</dbReference>
<dbReference type="Pfam" id="PF00005">
    <property type="entry name" value="ABC_tran"/>
    <property type="match status" value="1"/>
</dbReference>
<evidence type="ECO:0000256" key="15">
    <source>
        <dbReference type="SAM" id="Phobius"/>
    </source>
</evidence>
<evidence type="ECO:0000256" key="8">
    <source>
        <dbReference type="ARBA" id="ARBA00022807"/>
    </source>
</evidence>
<evidence type="ECO:0000256" key="1">
    <source>
        <dbReference type="ARBA" id="ARBA00004651"/>
    </source>
</evidence>
<dbReference type="SUPFAM" id="SSF90123">
    <property type="entry name" value="ABC transporter transmembrane region"/>
    <property type="match status" value="1"/>
</dbReference>
<dbReference type="InterPro" id="IPR005897">
    <property type="entry name" value="Pept_C39_ABC_bacteriocin"/>
</dbReference>
<dbReference type="PROSITE" id="PS50990">
    <property type="entry name" value="PEPTIDASE_C39"/>
    <property type="match status" value="1"/>
</dbReference>
<evidence type="ECO:0000256" key="7">
    <source>
        <dbReference type="ARBA" id="ARBA00022801"/>
    </source>
</evidence>
<name>A0ABS2PJE4_9STRE</name>
<evidence type="ECO:0000256" key="11">
    <source>
        <dbReference type="ARBA" id="ARBA00022967"/>
    </source>
</evidence>
<feature type="domain" description="ABC transporter" evidence="16">
    <location>
        <begin position="484"/>
        <end position="717"/>
    </location>
</feature>
<dbReference type="InterPro" id="IPR003593">
    <property type="entry name" value="AAA+_ATPase"/>
</dbReference>
<accession>A0ABS2PJE4</accession>
<keyword evidence="11" id="KW-1278">Translocase</keyword>
<dbReference type="PANTHER" id="PTHR24221">
    <property type="entry name" value="ATP-BINDING CASSETTE SUB-FAMILY B"/>
    <property type="match status" value="1"/>
</dbReference>
<feature type="domain" description="Peptidase C39" evidence="18">
    <location>
        <begin position="11"/>
        <end position="138"/>
    </location>
</feature>
<feature type="transmembrane region" description="Helical" evidence="15">
    <location>
        <begin position="278"/>
        <end position="301"/>
    </location>
</feature>
<feature type="domain" description="ABC transmembrane type-1" evidence="17">
    <location>
        <begin position="171"/>
        <end position="450"/>
    </location>
</feature>
<dbReference type="InterPro" id="IPR005074">
    <property type="entry name" value="Peptidase_C39"/>
</dbReference>
<protein>
    <submittedName>
        <fullName evidence="19">ABC-type bacteriocin transporter</fullName>
    </submittedName>
</protein>
<keyword evidence="5 15" id="KW-0812">Transmembrane</keyword>
<dbReference type="PROSITE" id="PS50929">
    <property type="entry name" value="ABC_TM1F"/>
    <property type="match status" value="1"/>
</dbReference>
<dbReference type="Gene3D" id="1.20.1560.10">
    <property type="entry name" value="ABC transporter type 1, transmembrane domain"/>
    <property type="match status" value="1"/>
</dbReference>
<evidence type="ECO:0000313" key="19">
    <source>
        <dbReference type="EMBL" id="MBM7635557.1"/>
    </source>
</evidence>
<dbReference type="InterPro" id="IPR003439">
    <property type="entry name" value="ABC_transporter-like_ATP-bd"/>
</dbReference>
<keyword evidence="20" id="KW-1185">Reference proteome</keyword>
<sequence>MTSYKRTFVPQIDARDCGVAALASIAKFYGSDYSLAHLRELAKTNKEGTTALGIVKAAKEISFETRAIQADMSLFEMEDISYPFIVHVNKEGKLQHYYVVYQNKKDHLIIGDPDPTVKVTKMTKERFTSEWTGVTIFLAPEPSYKPQKDKKNGLMGFLPLIFRQRSLIFYIVLSSLLVTLINIGGSYYLQGILDEYIPNQMKSTLGIISIGLIITYIFQQIMSFSRDYLLTVLSQRLSIDVILSYIRHIFELPMSFFATRRTGEVISRFTDANSIIDALASTILSIFLDVSILTIVGSVLLVQNTNLFLLSLISVPIYTIIILAFMKPFERMNNDVMQSNSMVSSAIIEDINGIETIKSLTSEETRYQKIDSEFVDYLDKSFKLSKYSILQGALKQGAQLILNIAILWFGAQLVMTGKISVGQLITFNTLLSYFTNPLENIINLQTKLQSAKVANNRLNEVYLVESEFNNNQSLTDSQFLAGDIRFEDLSYKYGFGRDTLSDINLTIKQGDKVSLVGISGSGKTTLAKMIVNFFEPYKGRITINNNDLKMIDKKTLRQHINYLPQQAYIFNGSILENLTLGANQMISQEDIIRACEMAEIRQDIEQMPMGYQTELSDGAGLSGGQKQRIALARALLTTAPVLILDEATSGLDVLTEKKVIDNLMTMTDKTIIFVAHRLSISERTNQVIVLDQGKVIETGSHQELMAKQGFYHHLFSK</sequence>
<keyword evidence="2" id="KW-0813">Transport</keyword>
<keyword evidence="12 15" id="KW-1133">Transmembrane helix</keyword>
<dbReference type="PROSITE" id="PS00211">
    <property type="entry name" value="ABC_TRANSPORTER_1"/>
    <property type="match status" value="1"/>
</dbReference>
<dbReference type="SMART" id="SM00382">
    <property type="entry name" value="AAA"/>
    <property type="match status" value="1"/>
</dbReference>
<keyword evidence="14" id="KW-0080">Bacteriocin transport</keyword>
<feature type="transmembrane region" description="Helical" evidence="15">
    <location>
        <begin position="307"/>
        <end position="326"/>
    </location>
</feature>
<evidence type="ECO:0000256" key="9">
    <source>
        <dbReference type="ARBA" id="ARBA00022840"/>
    </source>
</evidence>
<keyword evidence="8" id="KW-0788">Thiol protease</keyword>
<keyword evidence="9" id="KW-0067">ATP-binding</keyword>
<dbReference type="InterPro" id="IPR011527">
    <property type="entry name" value="ABC1_TM_dom"/>
</dbReference>
<keyword evidence="13 15" id="KW-0472">Membrane</keyword>
<evidence type="ECO:0000256" key="10">
    <source>
        <dbReference type="ARBA" id="ARBA00022927"/>
    </source>
</evidence>
<comment type="caution">
    <text evidence="19">The sequence shown here is derived from an EMBL/GenBank/DDBJ whole genome shotgun (WGS) entry which is preliminary data.</text>
</comment>
<feature type="transmembrane region" description="Helical" evidence="15">
    <location>
        <begin position="167"/>
        <end position="189"/>
    </location>
</feature>
<evidence type="ECO:0000259" key="17">
    <source>
        <dbReference type="PROSITE" id="PS50929"/>
    </source>
</evidence>
<comment type="subcellular location">
    <subcellularLocation>
        <location evidence="1">Cell membrane</location>
        <topology evidence="1">Multi-pass membrane protein</topology>
    </subcellularLocation>
</comment>
<evidence type="ECO:0000313" key="20">
    <source>
        <dbReference type="Proteomes" id="UP000809081"/>
    </source>
</evidence>
<evidence type="ECO:0000256" key="3">
    <source>
        <dbReference type="ARBA" id="ARBA00022475"/>
    </source>
</evidence>
<evidence type="ECO:0000256" key="6">
    <source>
        <dbReference type="ARBA" id="ARBA00022741"/>
    </source>
</evidence>
<proteinExistence type="predicted"/>
<evidence type="ECO:0000256" key="5">
    <source>
        <dbReference type="ARBA" id="ARBA00022692"/>
    </source>
</evidence>
<dbReference type="SUPFAM" id="SSF52540">
    <property type="entry name" value="P-loop containing nucleoside triphosphate hydrolases"/>
    <property type="match status" value="1"/>
</dbReference>
<dbReference type="Pfam" id="PF03412">
    <property type="entry name" value="Peptidase_C39"/>
    <property type="match status" value="1"/>
</dbReference>
<evidence type="ECO:0000259" key="16">
    <source>
        <dbReference type="PROSITE" id="PS50893"/>
    </source>
</evidence>
<evidence type="ECO:0000256" key="4">
    <source>
        <dbReference type="ARBA" id="ARBA00022670"/>
    </source>
</evidence>
<evidence type="ECO:0000256" key="12">
    <source>
        <dbReference type="ARBA" id="ARBA00022989"/>
    </source>
</evidence>
<keyword evidence="6" id="KW-0547">Nucleotide-binding</keyword>
<dbReference type="PANTHER" id="PTHR24221:SF654">
    <property type="entry name" value="ATP-BINDING CASSETTE SUB-FAMILY B MEMBER 6"/>
    <property type="match status" value="1"/>
</dbReference>
<organism evidence="19 20">
    <name type="scientific">Streptococcus saliviloxodontae</name>
    <dbReference type="NCBI Taxonomy" id="1349416"/>
    <lineage>
        <taxon>Bacteria</taxon>
        <taxon>Bacillati</taxon>
        <taxon>Bacillota</taxon>
        <taxon>Bacilli</taxon>
        <taxon>Lactobacillales</taxon>
        <taxon>Streptococcaceae</taxon>
        <taxon>Streptococcus</taxon>
    </lineage>
</organism>
<dbReference type="EMBL" id="JAFBEI010000005">
    <property type="protein sequence ID" value="MBM7635557.1"/>
    <property type="molecule type" value="Genomic_DNA"/>
</dbReference>
<dbReference type="PROSITE" id="PS50893">
    <property type="entry name" value="ABC_TRANSPORTER_2"/>
    <property type="match status" value="1"/>
</dbReference>
<dbReference type="RefSeq" id="WP_205016497.1">
    <property type="nucleotide sequence ID" value="NZ_JAFBEI010000005.1"/>
</dbReference>
<gene>
    <name evidence="19" type="ORF">JOC31_000350</name>
</gene>
<evidence type="ECO:0000259" key="18">
    <source>
        <dbReference type="PROSITE" id="PS50990"/>
    </source>
</evidence>
<dbReference type="CDD" id="cd18570">
    <property type="entry name" value="ABC_6TM_PCAT1_LagD_like"/>
    <property type="match status" value="1"/>
</dbReference>
<dbReference type="InterPro" id="IPR027417">
    <property type="entry name" value="P-loop_NTPase"/>
</dbReference>
<dbReference type="NCBIfam" id="TIGR01193">
    <property type="entry name" value="bacteriocin_ABC"/>
    <property type="match status" value="1"/>
</dbReference>
<dbReference type="Proteomes" id="UP000809081">
    <property type="component" value="Unassembled WGS sequence"/>
</dbReference>
<evidence type="ECO:0000256" key="13">
    <source>
        <dbReference type="ARBA" id="ARBA00023136"/>
    </source>
</evidence>
<evidence type="ECO:0000256" key="14">
    <source>
        <dbReference type="ARBA" id="ARBA00043264"/>
    </source>
</evidence>
<feature type="transmembrane region" description="Helical" evidence="15">
    <location>
        <begin position="201"/>
        <end position="218"/>
    </location>
</feature>
<dbReference type="InterPro" id="IPR039421">
    <property type="entry name" value="Type_1_exporter"/>
</dbReference>
<dbReference type="Gene3D" id="3.40.50.300">
    <property type="entry name" value="P-loop containing nucleotide triphosphate hydrolases"/>
    <property type="match status" value="1"/>
</dbReference>